<dbReference type="Gene3D" id="2.60.40.1890">
    <property type="entry name" value="PCu(A)C copper chaperone"/>
    <property type="match status" value="1"/>
</dbReference>
<dbReference type="SUPFAM" id="SSF110087">
    <property type="entry name" value="DR1885-like metal-binding protein"/>
    <property type="match status" value="1"/>
</dbReference>
<organism evidence="2 3">
    <name type="scientific">Vibrio sagamiensis NBRC 104589</name>
    <dbReference type="NCBI Taxonomy" id="1219064"/>
    <lineage>
        <taxon>Bacteria</taxon>
        <taxon>Pseudomonadati</taxon>
        <taxon>Pseudomonadota</taxon>
        <taxon>Gammaproteobacteria</taxon>
        <taxon>Vibrionales</taxon>
        <taxon>Vibrionaceae</taxon>
        <taxon>Vibrio</taxon>
    </lineage>
</organism>
<proteinExistence type="predicted"/>
<dbReference type="InterPro" id="IPR007410">
    <property type="entry name" value="LpqE-like"/>
</dbReference>
<dbReference type="Pfam" id="PF04314">
    <property type="entry name" value="PCuAC"/>
    <property type="match status" value="1"/>
</dbReference>
<gene>
    <name evidence="2" type="ORF">VSA01S_14110</name>
</gene>
<dbReference type="InterPro" id="IPR036182">
    <property type="entry name" value="PCuAC_sf"/>
</dbReference>
<feature type="signal peptide" evidence="1">
    <location>
        <begin position="1"/>
        <end position="23"/>
    </location>
</feature>
<evidence type="ECO:0000256" key="1">
    <source>
        <dbReference type="SAM" id="SignalP"/>
    </source>
</evidence>
<sequence length="154" mass="16531">MKAKNVVKAIALNVLLLSSFAHAKADITVQDPYARAMAPGAATSAVFVTFANEGKENIDIVAAETPAAGKVELHDVIKDGDMMKMRQVDHITLAAGSSTTLKPGSLHIMLFDLVKPLTEGETIDVNLTYSNGEKQTFKAPVKKVMAGMKKHMNH</sequence>
<name>A0A511QDE2_9VIBR</name>
<protein>
    <recommendedName>
        <fullName evidence="4">Transporter</fullName>
    </recommendedName>
</protein>
<comment type="caution">
    <text evidence="2">The sequence shown here is derived from an EMBL/GenBank/DDBJ whole genome shotgun (WGS) entry which is preliminary data.</text>
</comment>
<dbReference type="PANTHER" id="PTHR36302">
    <property type="entry name" value="BLR7088 PROTEIN"/>
    <property type="match status" value="1"/>
</dbReference>
<feature type="chain" id="PRO_5022122617" description="Transporter" evidence="1">
    <location>
        <begin position="24"/>
        <end position="154"/>
    </location>
</feature>
<dbReference type="AlphaFoldDB" id="A0A511QDE2"/>
<dbReference type="InterPro" id="IPR058248">
    <property type="entry name" value="Lxx211020-like"/>
</dbReference>
<dbReference type="Proteomes" id="UP000321922">
    <property type="component" value="Unassembled WGS sequence"/>
</dbReference>
<dbReference type="EMBL" id="BJXJ01000011">
    <property type="protein sequence ID" value="GEM75299.1"/>
    <property type="molecule type" value="Genomic_DNA"/>
</dbReference>
<evidence type="ECO:0008006" key="4">
    <source>
        <dbReference type="Google" id="ProtNLM"/>
    </source>
</evidence>
<dbReference type="PANTHER" id="PTHR36302:SF1">
    <property type="entry name" value="COPPER CHAPERONE PCU(A)C"/>
    <property type="match status" value="1"/>
</dbReference>
<reference evidence="2 3" key="1">
    <citation type="submission" date="2019-07" db="EMBL/GenBank/DDBJ databases">
        <title>Whole genome shotgun sequence of Vibrio sagamiensis NBRC 104589.</title>
        <authorList>
            <person name="Hosoyama A."/>
            <person name="Uohara A."/>
            <person name="Ohji S."/>
            <person name="Ichikawa N."/>
        </authorList>
    </citation>
    <scope>NUCLEOTIDE SEQUENCE [LARGE SCALE GENOMIC DNA]</scope>
    <source>
        <strain evidence="2 3">NBRC 104589</strain>
    </source>
</reference>
<keyword evidence="1" id="KW-0732">Signal</keyword>
<evidence type="ECO:0000313" key="3">
    <source>
        <dbReference type="Proteomes" id="UP000321922"/>
    </source>
</evidence>
<dbReference type="OrthoDB" id="9796962at2"/>
<evidence type="ECO:0000313" key="2">
    <source>
        <dbReference type="EMBL" id="GEM75299.1"/>
    </source>
</evidence>
<dbReference type="RefSeq" id="WP_021708365.1">
    <property type="nucleotide sequence ID" value="NZ_BAOJ01000035.1"/>
</dbReference>
<accession>A0A511QDE2</accession>
<keyword evidence="3" id="KW-1185">Reference proteome</keyword>